<dbReference type="Proteomes" id="UP001501759">
    <property type="component" value="Unassembled WGS sequence"/>
</dbReference>
<evidence type="ECO:0000313" key="2">
    <source>
        <dbReference type="EMBL" id="GAA5027389.1"/>
    </source>
</evidence>
<keyword evidence="3" id="KW-1185">Reference proteome</keyword>
<name>A0ABP9JE15_9ACTN</name>
<evidence type="ECO:0000256" key="1">
    <source>
        <dbReference type="SAM" id="Phobius"/>
    </source>
</evidence>
<organism evidence="2 3">
    <name type="scientific">Streptomyces siamensis</name>
    <dbReference type="NCBI Taxonomy" id="1274986"/>
    <lineage>
        <taxon>Bacteria</taxon>
        <taxon>Bacillati</taxon>
        <taxon>Actinomycetota</taxon>
        <taxon>Actinomycetes</taxon>
        <taxon>Kitasatosporales</taxon>
        <taxon>Streptomycetaceae</taxon>
        <taxon>Streptomyces</taxon>
    </lineage>
</organism>
<proteinExistence type="predicted"/>
<evidence type="ECO:0000313" key="3">
    <source>
        <dbReference type="Proteomes" id="UP001501759"/>
    </source>
</evidence>
<comment type="caution">
    <text evidence="2">The sequence shown here is derived from an EMBL/GenBank/DDBJ whole genome shotgun (WGS) entry which is preliminary data.</text>
</comment>
<sequence length="178" mass="19247">MNRAERRILDLLGQLAERDFVVVDDPGGSPRRLATLAYVAEQHGFRYAEAHRVGRALQIQLVRTERAGTAPKAEDSRAVPGLRPGTLRPLGEAARTVRGLRDRIEFDAMAEDPSAWSRAAITTGCALFVSLVCAVYGWRAALIGFAVAEALSMGFLALEVVHRRRVARRVGAAGLASG</sequence>
<feature type="transmembrane region" description="Helical" evidence="1">
    <location>
        <begin position="143"/>
        <end position="161"/>
    </location>
</feature>
<reference evidence="3" key="1">
    <citation type="journal article" date="2019" name="Int. J. Syst. Evol. Microbiol.">
        <title>The Global Catalogue of Microorganisms (GCM) 10K type strain sequencing project: providing services to taxonomists for standard genome sequencing and annotation.</title>
        <authorList>
            <consortium name="The Broad Institute Genomics Platform"/>
            <consortium name="The Broad Institute Genome Sequencing Center for Infectious Disease"/>
            <person name="Wu L."/>
            <person name="Ma J."/>
        </authorList>
    </citation>
    <scope>NUCLEOTIDE SEQUENCE [LARGE SCALE GENOMIC DNA]</scope>
    <source>
        <strain evidence="3">JCM 18409</strain>
    </source>
</reference>
<accession>A0ABP9JE15</accession>
<keyword evidence="1" id="KW-0812">Transmembrane</keyword>
<feature type="transmembrane region" description="Helical" evidence="1">
    <location>
        <begin position="119"/>
        <end position="137"/>
    </location>
</feature>
<gene>
    <name evidence="2" type="ORF">GCM10023335_64060</name>
</gene>
<keyword evidence="1" id="KW-1133">Transmembrane helix</keyword>
<keyword evidence="1" id="KW-0472">Membrane</keyword>
<evidence type="ECO:0008006" key="4">
    <source>
        <dbReference type="Google" id="ProtNLM"/>
    </source>
</evidence>
<protein>
    <recommendedName>
        <fullName evidence="4">DUF2335 domain-containing protein</fullName>
    </recommendedName>
</protein>
<dbReference type="RefSeq" id="WP_345656251.1">
    <property type="nucleotide sequence ID" value="NZ_BAABKB010000030.1"/>
</dbReference>
<dbReference type="EMBL" id="BAABKB010000030">
    <property type="protein sequence ID" value="GAA5027389.1"/>
    <property type="molecule type" value="Genomic_DNA"/>
</dbReference>